<dbReference type="EMBL" id="CP084930">
    <property type="protein sequence ID" value="USI73767.1"/>
    <property type="molecule type" value="Genomic_DNA"/>
</dbReference>
<dbReference type="InterPro" id="IPR007138">
    <property type="entry name" value="ABM_dom"/>
</dbReference>
<dbReference type="Proteomes" id="UP001056937">
    <property type="component" value="Chromosome 1"/>
</dbReference>
<dbReference type="GO" id="GO:0004497">
    <property type="term" value="F:monooxygenase activity"/>
    <property type="evidence" value="ECO:0007669"/>
    <property type="project" value="UniProtKB-KW"/>
</dbReference>
<dbReference type="PANTHER" id="PTHR33336">
    <property type="entry name" value="QUINOL MONOOXYGENASE YGIN-RELATED"/>
    <property type="match status" value="1"/>
</dbReference>
<gene>
    <name evidence="2" type="ORF">LHA26_04675</name>
</gene>
<dbReference type="Pfam" id="PF03992">
    <property type="entry name" value="ABM"/>
    <property type="match status" value="1"/>
</dbReference>
<dbReference type="PANTHER" id="PTHR33336:SF3">
    <property type="entry name" value="ABM DOMAIN-CONTAINING PROTEIN"/>
    <property type="match status" value="1"/>
</dbReference>
<keyword evidence="2" id="KW-0503">Monooxygenase</keyword>
<sequence length="103" mass="11227">MSSQPSADPLDLVATLVARPGQEDALADALRAIIPAVREEPGCLAYSMYVDRDDPRRIVMIERWADRAALDAHEAAPPFLSLAARFDTLLDGAPTVTFLRHLA</sequence>
<name>A0ABY4X9W9_9SPHN</name>
<accession>A0ABY4X9W9</accession>
<keyword evidence="3" id="KW-1185">Reference proteome</keyword>
<evidence type="ECO:0000313" key="3">
    <source>
        <dbReference type="Proteomes" id="UP001056937"/>
    </source>
</evidence>
<evidence type="ECO:0000313" key="2">
    <source>
        <dbReference type="EMBL" id="USI73767.1"/>
    </source>
</evidence>
<dbReference type="PROSITE" id="PS51725">
    <property type="entry name" value="ABM"/>
    <property type="match status" value="1"/>
</dbReference>
<organism evidence="2 3">
    <name type="scientific">Sphingomonas morindae</name>
    <dbReference type="NCBI Taxonomy" id="1541170"/>
    <lineage>
        <taxon>Bacteria</taxon>
        <taxon>Pseudomonadati</taxon>
        <taxon>Pseudomonadota</taxon>
        <taxon>Alphaproteobacteria</taxon>
        <taxon>Sphingomonadales</taxon>
        <taxon>Sphingomonadaceae</taxon>
        <taxon>Sphingomonas</taxon>
    </lineage>
</organism>
<proteinExistence type="predicted"/>
<keyword evidence="2" id="KW-0560">Oxidoreductase</keyword>
<dbReference type="InterPro" id="IPR050744">
    <property type="entry name" value="AI-2_Isomerase_LsrG"/>
</dbReference>
<protein>
    <submittedName>
        <fullName evidence="2">Antibiotic biosynthesis monooxygenase</fullName>
    </submittedName>
</protein>
<dbReference type="SUPFAM" id="SSF54909">
    <property type="entry name" value="Dimeric alpha+beta barrel"/>
    <property type="match status" value="1"/>
</dbReference>
<reference evidence="2" key="1">
    <citation type="journal article" date="2022" name="Toxins">
        <title>Genomic Analysis of Sphingopyxis sp. USTB-05 for Biodegrading Cyanobacterial Hepatotoxins.</title>
        <authorList>
            <person name="Liu C."/>
            <person name="Xu Q."/>
            <person name="Zhao Z."/>
            <person name="Zhang H."/>
            <person name="Liu X."/>
            <person name="Yin C."/>
            <person name="Liu Y."/>
            <person name="Yan H."/>
        </authorList>
    </citation>
    <scope>NUCLEOTIDE SEQUENCE</scope>
    <source>
        <strain evidence="2">NBD5</strain>
    </source>
</reference>
<dbReference type="InterPro" id="IPR011008">
    <property type="entry name" value="Dimeric_a/b-barrel"/>
</dbReference>
<dbReference type="RefSeq" id="WP_252167573.1">
    <property type="nucleotide sequence ID" value="NZ_CP084930.1"/>
</dbReference>
<evidence type="ECO:0000259" key="1">
    <source>
        <dbReference type="PROSITE" id="PS51725"/>
    </source>
</evidence>
<feature type="domain" description="ABM" evidence="1">
    <location>
        <begin position="10"/>
        <end position="98"/>
    </location>
</feature>
<dbReference type="Gene3D" id="3.30.70.100">
    <property type="match status" value="1"/>
</dbReference>